<dbReference type="CDD" id="cd01562">
    <property type="entry name" value="Thr-dehyd"/>
    <property type="match status" value="1"/>
</dbReference>
<dbReference type="AlphaFoldDB" id="A0A7H0VJ00"/>
<dbReference type="GO" id="GO:0003941">
    <property type="term" value="F:L-serine ammonia-lyase activity"/>
    <property type="evidence" value="ECO:0007669"/>
    <property type="project" value="TreeGrafter"/>
</dbReference>
<dbReference type="GO" id="GO:0070179">
    <property type="term" value="P:D-serine biosynthetic process"/>
    <property type="evidence" value="ECO:0007669"/>
    <property type="project" value="TreeGrafter"/>
</dbReference>
<protein>
    <submittedName>
        <fullName evidence="10">Pyridoxal-phosphate dependent enzyme</fullName>
    </submittedName>
</protein>
<dbReference type="Pfam" id="PF00291">
    <property type="entry name" value="PALP"/>
    <property type="match status" value="1"/>
</dbReference>
<evidence type="ECO:0000256" key="7">
    <source>
        <dbReference type="ARBA" id="ARBA00022898"/>
    </source>
</evidence>
<feature type="domain" description="Tryptophan synthase beta chain-like PALP" evidence="9">
    <location>
        <begin position="17"/>
        <end position="305"/>
    </location>
</feature>
<dbReference type="PANTHER" id="PTHR43050:SF1">
    <property type="entry name" value="SERINE RACEMASE"/>
    <property type="match status" value="1"/>
</dbReference>
<dbReference type="FunFam" id="3.40.50.1100:FF:000041">
    <property type="entry name" value="Threonine ammonia-lyase, variant"/>
    <property type="match status" value="1"/>
</dbReference>
<evidence type="ECO:0000313" key="10">
    <source>
        <dbReference type="EMBL" id="QNR25698.1"/>
    </source>
</evidence>
<evidence type="ECO:0000313" key="11">
    <source>
        <dbReference type="Proteomes" id="UP000516305"/>
    </source>
</evidence>
<dbReference type="PANTHER" id="PTHR43050">
    <property type="entry name" value="SERINE / THREONINE RACEMASE FAMILY MEMBER"/>
    <property type="match status" value="1"/>
</dbReference>
<accession>A0A7H0VJ00</accession>
<comment type="cofactor">
    <cofactor evidence="2">
        <name>pyridoxal 5'-phosphate</name>
        <dbReference type="ChEBI" id="CHEBI:597326"/>
    </cofactor>
</comment>
<dbReference type="GO" id="GO:0000287">
    <property type="term" value="F:magnesium ion binding"/>
    <property type="evidence" value="ECO:0007669"/>
    <property type="project" value="TreeGrafter"/>
</dbReference>
<dbReference type="InterPro" id="IPR036052">
    <property type="entry name" value="TrpB-like_PALP_sf"/>
</dbReference>
<evidence type="ECO:0000259" key="9">
    <source>
        <dbReference type="Pfam" id="PF00291"/>
    </source>
</evidence>
<dbReference type="InterPro" id="IPR001926">
    <property type="entry name" value="TrpB-like_PALP"/>
</dbReference>
<dbReference type="GO" id="GO:0030378">
    <property type="term" value="F:serine racemase activity"/>
    <property type="evidence" value="ECO:0007669"/>
    <property type="project" value="TreeGrafter"/>
</dbReference>
<dbReference type="RefSeq" id="WP_210760223.1">
    <property type="nucleotide sequence ID" value="NZ_CP060139.1"/>
</dbReference>
<keyword evidence="6" id="KW-0460">Magnesium</keyword>
<dbReference type="PROSITE" id="PS00165">
    <property type="entry name" value="DEHYDRATASE_SER_THR"/>
    <property type="match status" value="1"/>
</dbReference>
<proteinExistence type="inferred from homology"/>
<dbReference type="Proteomes" id="UP000516305">
    <property type="component" value="Chromosome"/>
</dbReference>
<keyword evidence="8" id="KW-0456">Lyase</keyword>
<sequence>MKDTLSKEALLEARQLISPHIHQTPVLQSRALNKISGAELFFKCENFQKTGSFKARGATHAVLRLSDEEKKRGVATHSSGNHGQALAWAAQKLGIPCHVVMPENAPEVKIAAVRNYGAEVHLCAPNLPAREAGLKAVQDEFGSVFIPPYNHPNIIAGQSTAAAELLDEIPDLDLIITPVGGGGLLAGTALSTHYFAERCQVIAGEPEGANDAFLSFYSGERVKEHQSQTIADGLLTTLGEINFPIIQELVSDIITVSETEIIEALKLIYQRLKIVVEPSSAVAFAAILQQAERYENRRIGIILSGGNVDLAKLPF</sequence>
<keyword evidence="7" id="KW-0663">Pyridoxal phosphate</keyword>
<dbReference type="EMBL" id="CP060139">
    <property type="protein sequence ID" value="QNR25698.1"/>
    <property type="molecule type" value="Genomic_DNA"/>
</dbReference>
<comment type="cofactor">
    <cofactor evidence="3">
        <name>Mn(2+)</name>
        <dbReference type="ChEBI" id="CHEBI:29035"/>
    </cofactor>
</comment>
<dbReference type="SUPFAM" id="SSF53686">
    <property type="entry name" value="Tryptophan synthase beta subunit-like PLP-dependent enzymes"/>
    <property type="match status" value="1"/>
</dbReference>
<evidence type="ECO:0000256" key="6">
    <source>
        <dbReference type="ARBA" id="ARBA00022842"/>
    </source>
</evidence>
<gene>
    <name evidence="10" type="ORF">H4K34_07615</name>
</gene>
<comment type="cofactor">
    <cofactor evidence="4">
        <name>Mg(2+)</name>
        <dbReference type="ChEBI" id="CHEBI:18420"/>
    </cofactor>
</comment>
<keyword evidence="11" id="KW-1185">Reference proteome</keyword>
<comment type="similarity">
    <text evidence="5">Belongs to the serine/threonine dehydratase family.</text>
</comment>
<dbReference type="GO" id="GO:0030170">
    <property type="term" value="F:pyridoxal phosphate binding"/>
    <property type="evidence" value="ECO:0007669"/>
    <property type="project" value="InterPro"/>
</dbReference>
<dbReference type="KEGG" id="chyd:H4K34_07615"/>
<name>A0A7H0VJ00_9FLAO</name>
<dbReference type="FunFam" id="3.40.50.1100:FF:000007">
    <property type="entry name" value="L-threonine dehydratase catabolic TdcB"/>
    <property type="match status" value="1"/>
</dbReference>
<evidence type="ECO:0000256" key="3">
    <source>
        <dbReference type="ARBA" id="ARBA00001936"/>
    </source>
</evidence>
<dbReference type="InterPro" id="IPR000634">
    <property type="entry name" value="Ser/Thr_deHydtase_PyrdxlP-BS"/>
</dbReference>
<dbReference type="GO" id="GO:0005524">
    <property type="term" value="F:ATP binding"/>
    <property type="evidence" value="ECO:0007669"/>
    <property type="project" value="TreeGrafter"/>
</dbReference>
<evidence type="ECO:0000256" key="1">
    <source>
        <dbReference type="ARBA" id="ARBA00001913"/>
    </source>
</evidence>
<comment type="cofactor">
    <cofactor evidence="1">
        <name>Ca(2+)</name>
        <dbReference type="ChEBI" id="CHEBI:29108"/>
    </cofactor>
</comment>
<reference evidence="10 11" key="1">
    <citation type="submission" date="2020-08" db="EMBL/GenBank/DDBJ databases">
        <title>Croceimicrobium hydrocarbonivorans gen. nov., sp. nov., a novel marine bacterium isolated from a bacterial consortium that degrades polyethylene terephthalate.</title>
        <authorList>
            <person name="Liu R."/>
        </authorList>
    </citation>
    <scope>NUCLEOTIDE SEQUENCE [LARGE SCALE GENOMIC DNA]</scope>
    <source>
        <strain evidence="10 11">A20-9</strain>
    </source>
</reference>
<evidence type="ECO:0000256" key="2">
    <source>
        <dbReference type="ARBA" id="ARBA00001933"/>
    </source>
</evidence>
<evidence type="ECO:0000256" key="8">
    <source>
        <dbReference type="ARBA" id="ARBA00023239"/>
    </source>
</evidence>
<dbReference type="GO" id="GO:0018114">
    <property type="term" value="F:threonine racemase activity"/>
    <property type="evidence" value="ECO:0007669"/>
    <property type="project" value="TreeGrafter"/>
</dbReference>
<organism evidence="10 11">
    <name type="scientific">Croceimicrobium hydrocarbonivorans</name>
    <dbReference type="NCBI Taxonomy" id="2761580"/>
    <lineage>
        <taxon>Bacteria</taxon>
        <taxon>Pseudomonadati</taxon>
        <taxon>Bacteroidota</taxon>
        <taxon>Flavobacteriia</taxon>
        <taxon>Flavobacteriales</taxon>
        <taxon>Owenweeksiaceae</taxon>
        <taxon>Croceimicrobium</taxon>
    </lineage>
</organism>
<dbReference type="Gene3D" id="3.40.50.1100">
    <property type="match status" value="2"/>
</dbReference>
<evidence type="ECO:0000256" key="5">
    <source>
        <dbReference type="ARBA" id="ARBA00010869"/>
    </source>
</evidence>
<evidence type="ECO:0000256" key="4">
    <source>
        <dbReference type="ARBA" id="ARBA00001946"/>
    </source>
</evidence>